<dbReference type="AlphaFoldDB" id="A0AAD5CT39"/>
<evidence type="ECO:0000313" key="2">
    <source>
        <dbReference type="Proteomes" id="UP001206925"/>
    </source>
</evidence>
<gene>
    <name evidence="1" type="ORF">M8C21_002295</name>
</gene>
<dbReference type="EMBL" id="JAMZMK010006763">
    <property type="protein sequence ID" value="KAI7747374.1"/>
    <property type="molecule type" value="Genomic_DNA"/>
</dbReference>
<reference evidence="1" key="1">
    <citation type="submission" date="2022-06" db="EMBL/GenBank/DDBJ databases">
        <title>Uncovering the hologenomic basis of an extraordinary plant invasion.</title>
        <authorList>
            <person name="Bieker V.C."/>
            <person name="Martin M.D."/>
            <person name="Gilbert T."/>
            <person name="Hodgins K."/>
            <person name="Battlay P."/>
            <person name="Petersen B."/>
            <person name="Wilson J."/>
        </authorList>
    </citation>
    <scope>NUCLEOTIDE SEQUENCE</scope>
    <source>
        <strain evidence="1">AA19_3_7</strain>
        <tissue evidence="1">Leaf</tissue>
    </source>
</reference>
<dbReference type="Proteomes" id="UP001206925">
    <property type="component" value="Unassembled WGS sequence"/>
</dbReference>
<sequence>MRRIPALFVDIALKGDDQARGNKGNDDGGVVTLIIDDWRGDGGEVSGGSDDDIGG</sequence>
<name>A0AAD5CT39_AMBAR</name>
<comment type="caution">
    <text evidence="1">The sequence shown here is derived from an EMBL/GenBank/DDBJ whole genome shotgun (WGS) entry which is preliminary data.</text>
</comment>
<protein>
    <submittedName>
        <fullName evidence="1">Uncharacterized protein</fullName>
    </submittedName>
</protein>
<evidence type="ECO:0000313" key="1">
    <source>
        <dbReference type="EMBL" id="KAI7747374.1"/>
    </source>
</evidence>
<accession>A0AAD5CT39</accession>
<organism evidence="1 2">
    <name type="scientific">Ambrosia artemisiifolia</name>
    <name type="common">Common ragweed</name>
    <dbReference type="NCBI Taxonomy" id="4212"/>
    <lineage>
        <taxon>Eukaryota</taxon>
        <taxon>Viridiplantae</taxon>
        <taxon>Streptophyta</taxon>
        <taxon>Embryophyta</taxon>
        <taxon>Tracheophyta</taxon>
        <taxon>Spermatophyta</taxon>
        <taxon>Magnoliopsida</taxon>
        <taxon>eudicotyledons</taxon>
        <taxon>Gunneridae</taxon>
        <taxon>Pentapetalae</taxon>
        <taxon>asterids</taxon>
        <taxon>campanulids</taxon>
        <taxon>Asterales</taxon>
        <taxon>Asteraceae</taxon>
        <taxon>Asteroideae</taxon>
        <taxon>Heliantheae alliance</taxon>
        <taxon>Heliantheae</taxon>
        <taxon>Ambrosia</taxon>
    </lineage>
</organism>
<proteinExistence type="predicted"/>
<keyword evidence="2" id="KW-1185">Reference proteome</keyword>